<organism evidence="6 7">
    <name type="scientific">Methylobacterium nodulans (strain LMG 21967 / CNCM I-2342 / ORS 2060)</name>
    <dbReference type="NCBI Taxonomy" id="460265"/>
    <lineage>
        <taxon>Bacteria</taxon>
        <taxon>Pseudomonadati</taxon>
        <taxon>Pseudomonadota</taxon>
        <taxon>Alphaproteobacteria</taxon>
        <taxon>Hyphomicrobiales</taxon>
        <taxon>Methylobacteriaceae</taxon>
        <taxon>Methylobacterium</taxon>
    </lineage>
</organism>
<evidence type="ECO:0000313" key="7">
    <source>
        <dbReference type="Proteomes" id="UP000008207"/>
    </source>
</evidence>
<sequence length="305" mass="33595">MDLRQLRYFAVLAEERHFGRAARRLSLSQPPLSHAIRQLEEELGATLFTRTSRQVALTPAGTALQREAKAILQRAADARVLVHDIACGRRGRLRIGFSGSTVYRGLSHILTAMRTEAPDIKVALREMNSAEQVEALLHDELDAGFVHLRERPEGLDGILFHAEPFVTCLPVGHPMAATPDPSETRLIDLQHEDFVLFSRTVSPDYYESILAICRTAGFLPRVRHEVRHWLTVAALVAHGAGVALVPQALAGSQLAGVVFLPIPPSPIQSETWCVWKASAPAPGILETFLPQVRAAMKDLHDRSLA</sequence>
<dbReference type="Proteomes" id="UP000008207">
    <property type="component" value="Chromosome"/>
</dbReference>
<dbReference type="CDD" id="cd08448">
    <property type="entry name" value="PBP2_LTTR_aromatics_like_2"/>
    <property type="match status" value="1"/>
</dbReference>
<evidence type="ECO:0000313" key="6">
    <source>
        <dbReference type="EMBL" id="ACL55690.1"/>
    </source>
</evidence>
<dbReference type="OrthoDB" id="9795022at2"/>
<dbReference type="InterPro" id="IPR036390">
    <property type="entry name" value="WH_DNA-bd_sf"/>
</dbReference>
<dbReference type="InterPro" id="IPR000847">
    <property type="entry name" value="LysR_HTH_N"/>
</dbReference>
<comment type="similarity">
    <text evidence="1">Belongs to the LysR transcriptional regulatory family.</text>
</comment>
<dbReference type="AlphaFoldDB" id="B8IDW8"/>
<dbReference type="Gene3D" id="3.40.190.10">
    <property type="entry name" value="Periplasmic binding protein-like II"/>
    <property type="match status" value="2"/>
</dbReference>
<dbReference type="SUPFAM" id="SSF53850">
    <property type="entry name" value="Periplasmic binding protein-like II"/>
    <property type="match status" value="1"/>
</dbReference>
<evidence type="ECO:0000256" key="3">
    <source>
        <dbReference type="ARBA" id="ARBA00023125"/>
    </source>
</evidence>
<feature type="domain" description="HTH lysR-type" evidence="5">
    <location>
        <begin position="1"/>
        <end position="58"/>
    </location>
</feature>
<dbReference type="GO" id="GO:0003700">
    <property type="term" value="F:DNA-binding transcription factor activity"/>
    <property type="evidence" value="ECO:0007669"/>
    <property type="project" value="InterPro"/>
</dbReference>
<evidence type="ECO:0000259" key="5">
    <source>
        <dbReference type="PROSITE" id="PS50931"/>
    </source>
</evidence>
<gene>
    <name evidence="6" type="ordered locus">Mnod_0657</name>
</gene>
<keyword evidence="2" id="KW-0805">Transcription regulation</keyword>
<dbReference type="EMBL" id="CP001349">
    <property type="protein sequence ID" value="ACL55690.1"/>
    <property type="molecule type" value="Genomic_DNA"/>
</dbReference>
<protein>
    <submittedName>
        <fullName evidence="6">Transcriptional regulator, LysR family</fullName>
    </submittedName>
</protein>
<dbReference type="Gene3D" id="1.10.10.10">
    <property type="entry name" value="Winged helix-like DNA-binding domain superfamily/Winged helix DNA-binding domain"/>
    <property type="match status" value="1"/>
</dbReference>
<dbReference type="FunFam" id="1.10.10.10:FF:000001">
    <property type="entry name" value="LysR family transcriptional regulator"/>
    <property type="match status" value="1"/>
</dbReference>
<keyword evidence="7" id="KW-1185">Reference proteome</keyword>
<dbReference type="GO" id="GO:0003677">
    <property type="term" value="F:DNA binding"/>
    <property type="evidence" value="ECO:0007669"/>
    <property type="project" value="UniProtKB-KW"/>
</dbReference>
<evidence type="ECO:0000256" key="2">
    <source>
        <dbReference type="ARBA" id="ARBA00023015"/>
    </source>
</evidence>
<dbReference type="PRINTS" id="PR00039">
    <property type="entry name" value="HTHLYSR"/>
</dbReference>
<dbReference type="eggNOG" id="COG0583">
    <property type="taxonomic scope" value="Bacteria"/>
</dbReference>
<dbReference type="SUPFAM" id="SSF46785">
    <property type="entry name" value="Winged helix' DNA-binding domain"/>
    <property type="match status" value="1"/>
</dbReference>
<dbReference type="PROSITE" id="PS50931">
    <property type="entry name" value="HTH_LYSR"/>
    <property type="match status" value="1"/>
</dbReference>
<dbReference type="InterPro" id="IPR036388">
    <property type="entry name" value="WH-like_DNA-bd_sf"/>
</dbReference>
<dbReference type="GO" id="GO:0032993">
    <property type="term" value="C:protein-DNA complex"/>
    <property type="evidence" value="ECO:0007669"/>
    <property type="project" value="TreeGrafter"/>
</dbReference>
<dbReference type="STRING" id="460265.Mnod_0657"/>
<dbReference type="RefSeq" id="WP_015927395.1">
    <property type="nucleotide sequence ID" value="NC_011894.1"/>
</dbReference>
<dbReference type="Pfam" id="PF00126">
    <property type="entry name" value="HTH_1"/>
    <property type="match status" value="1"/>
</dbReference>
<reference evidence="6 7" key="1">
    <citation type="submission" date="2009-01" db="EMBL/GenBank/DDBJ databases">
        <title>Complete sequence of chromosome of Methylobacterium nodulans ORS 2060.</title>
        <authorList>
            <consortium name="US DOE Joint Genome Institute"/>
            <person name="Lucas S."/>
            <person name="Copeland A."/>
            <person name="Lapidus A."/>
            <person name="Glavina del Rio T."/>
            <person name="Dalin E."/>
            <person name="Tice H."/>
            <person name="Bruce D."/>
            <person name="Goodwin L."/>
            <person name="Pitluck S."/>
            <person name="Sims D."/>
            <person name="Brettin T."/>
            <person name="Detter J.C."/>
            <person name="Han C."/>
            <person name="Larimer F."/>
            <person name="Land M."/>
            <person name="Hauser L."/>
            <person name="Kyrpides N."/>
            <person name="Ivanova N."/>
            <person name="Marx C.J."/>
            <person name="Richardson P."/>
        </authorList>
    </citation>
    <scope>NUCLEOTIDE SEQUENCE [LARGE SCALE GENOMIC DNA]</scope>
    <source>
        <strain evidence="7">LMG 21967 / CNCM I-2342 / ORS 2060</strain>
    </source>
</reference>
<name>B8IDW8_METNO</name>
<proteinExistence type="inferred from homology"/>
<evidence type="ECO:0000256" key="1">
    <source>
        <dbReference type="ARBA" id="ARBA00009437"/>
    </source>
</evidence>
<evidence type="ECO:0000256" key="4">
    <source>
        <dbReference type="ARBA" id="ARBA00023163"/>
    </source>
</evidence>
<dbReference type="Pfam" id="PF03466">
    <property type="entry name" value="LysR_substrate"/>
    <property type="match status" value="1"/>
</dbReference>
<dbReference type="InterPro" id="IPR005119">
    <property type="entry name" value="LysR_subst-bd"/>
</dbReference>
<keyword evidence="3" id="KW-0238">DNA-binding</keyword>
<dbReference type="HOGENOM" id="CLU_039613_6_4_5"/>
<dbReference type="KEGG" id="mno:Mnod_0657"/>
<dbReference type="PANTHER" id="PTHR30346">
    <property type="entry name" value="TRANSCRIPTIONAL DUAL REGULATOR HCAR-RELATED"/>
    <property type="match status" value="1"/>
</dbReference>
<keyword evidence="4" id="KW-0804">Transcription</keyword>
<dbReference type="PANTHER" id="PTHR30346:SF0">
    <property type="entry name" value="HCA OPERON TRANSCRIPTIONAL ACTIVATOR HCAR"/>
    <property type="match status" value="1"/>
</dbReference>
<accession>B8IDW8</accession>